<evidence type="ECO:0000256" key="1">
    <source>
        <dbReference type="ARBA" id="ARBA00004202"/>
    </source>
</evidence>
<dbReference type="Proteomes" id="UP000327493">
    <property type="component" value="Chromosome 4"/>
</dbReference>
<dbReference type="EMBL" id="VOFY01000004">
    <property type="protein sequence ID" value="KAA8593234.1"/>
    <property type="molecule type" value="Genomic_DNA"/>
</dbReference>
<dbReference type="AlphaFoldDB" id="A0A5J5DIN1"/>
<dbReference type="GO" id="GO:0005886">
    <property type="term" value="C:plasma membrane"/>
    <property type="evidence" value="ECO:0007669"/>
    <property type="project" value="UniProtKB-SubCell"/>
</dbReference>
<keyword evidence="4" id="KW-1185">Reference proteome</keyword>
<evidence type="ECO:0000313" key="3">
    <source>
        <dbReference type="EMBL" id="KAA8593234.1"/>
    </source>
</evidence>
<evidence type="ECO:0000256" key="2">
    <source>
        <dbReference type="ARBA" id="ARBA00022475"/>
    </source>
</evidence>
<comment type="caution">
    <text evidence="3">The sequence shown here is derived from an EMBL/GenBank/DDBJ whole genome shotgun (WGS) entry which is preliminary data.</text>
</comment>
<dbReference type="GO" id="GO:0005911">
    <property type="term" value="C:cell-cell junction"/>
    <property type="evidence" value="ECO:0007669"/>
    <property type="project" value="TreeGrafter"/>
</dbReference>
<accession>A0A5J5DIN1</accession>
<gene>
    <name evidence="3" type="ORF">FQN60_009350</name>
</gene>
<protein>
    <submittedName>
        <fullName evidence="3">Uncharacterized protein</fullName>
    </submittedName>
</protein>
<dbReference type="GO" id="GO:0005737">
    <property type="term" value="C:cytoplasm"/>
    <property type="evidence" value="ECO:0007669"/>
    <property type="project" value="TreeGrafter"/>
</dbReference>
<keyword evidence="2" id="KW-1003">Cell membrane</keyword>
<dbReference type="PANTHER" id="PTHR10316:SF10">
    <property type="entry name" value="MEMBRANE-ASSOCIATED GUANYLATE KINASE, WW AND PDZ DOMAIN-CONTAINING PROTEIN 3"/>
    <property type="match status" value="1"/>
</dbReference>
<dbReference type="PANTHER" id="PTHR10316">
    <property type="entry name" value="MEMBRANE ASSOCIATED GUANYLATE KINASE-RELATED"/>
    <property type="match status" value="1"/>
</dbReference>
<organism evidence="3 4">
    <name type="scientific">Etheostoma spectabile</name>
    <name type="common">orangethroat darter</name>
    <dbReference type="NCBI Taxonomy" id="54343"/>
    <lineage>
        <taxon>Eukaryota</taxon>
        <taxon>Metazoa</taxon>
        <taxon>Chordata</taxon>
        <taxon>Craniata</taxon>
        <taxon>Vertebrata</taxon>
        <taxon>Euteleostomi</taxon>
        <taxon>Actinopterygii</taxon>
        <taxon>Neopterygii</taxon>
        <taxon>Teleostei</taxon>
        <taxon>Neoteleostei</taxon>
        <taxon>Acanthomorphata</taxon>
        <taxon>Eupercaria</taxon>
        <taxon>Perciformes</taxon>
        <taxon>Percoidei</taxon>
        <taxon>Percidae</taxon>
        <taxon>Etheostomatinae</taxon>
        <taxon>Etheostoma</taxon>
    </lineage>
</organism>
<name>A0A5J5DIN1_9PERO</name>
<sequence>MEEKATEEEEKREVRMRVIDARERERKGGGQLQRCKLLCDWVGAKWRGASGSRGPELIKQPVAHSSCFLTKNPPEALSTSQCRSAPTWHLCPNIGIVALTTNPLLHHTSIISAIFSGRLSSCCDKMTSCVMVLPRAVHKHRVPASNTTHPQVLVTHIKEPTRLSGSISTTVGETRVVFCSQHNRSVPPPTPLVSLLQTSQETHQSSPVPTQEHRLICFNYSPAVNGSYSQYGLMMAWQVANASDFFFSPHTITAALALLLLMLLIRTPQPAELSRLYLKGGRSGLHLQSDDGLRGGGGEQSRGEHMEAARLEQDGGGWWSGVLLLSVQKSDEEPNQRSVRCWYLSETPFDLSATRGEERPRTWMLFLRRGVLLMPCELAARSSRIPMGKVLNTDLRHYLSLQFQKGSLDHKLQQIIRDNLYLRTIPFCRCLRRYCTPFVKRQRTCGSEIASTGDVTVTQSL</sequence>
<comment type="subcellular location">
    <subcellularLocation>
        <location evidence="1">Cell membrane</location>
        <topology evidence="1">Peripheral membrane protein</topology>
    </subcellularLocation>
</comment>
<evidence type="ECO:0000313" key="4">
    <source>
        <dbReference type="Proteomes" id="UP000327493"/>
    </source>
</evidence>
<keyword evidence="2" id="KW-0472">Membrane</keyword>
<reference evidence="3 4" key="1">
    <citation type="submission" date="2019-08" db="EMBL/GenBank/DDBJ databases">
        <title>A chromosome-level genome assembly, high-density linkage maps, and genome scans reveal the genomic architecture of hybrid incompatibilities underlying speciation via character displacement in darters (Percidae: Etheostominae).</title>
        <authorList>
            <person name="Moran R.L."/>
            <person name="Catchen J.M."/>
            <person name="Fuller R.C."/>
        </authorList>
    </citation>
    <scope>NUCLEOTIDE SEQUENCE [LARGE SCALE GENOMIC DNA]</scope>
    <source>
        <strain evidence="3">EspeVRDwgs_2016</strain>
        <tissue evidence="3">Muscle</tissue>
    </source>
</reference>
<dbReference type="GO" id="GO:0007165">
    <property type="term" value="P:signal transduction"/>
    <property type="evidence" value="ECO:0007669"/>
    <property type="project" value="TreeGrafter"/>
</dbReference>
<proteinExistence type="predicted"/>